<evidence type="ECO:0000256" key="1">
    <source>
        <dbReference type="ARBA" id="ARBA00022722"/>
    </source>
</evidence>
<dbReference type="RefSeq" id="WP_252797459.1">
    <property type="nucleotide sequence ID" value="NZ_CP097118.1"/>
</dbReference>
<accession>A0ABY5BUQ3</accession>
<keyword evidence="6" id="KW-0269">Exonuclease</keyword>
<keyword evidence="9" id="KW-0234">DNA repair</keyword>
<evidence type="ECO:0000259" key="10">
    <source>
        <dbReference type="Pfam" id="PF12705"/>
    </source>
</evidence>
<evidence type="ECO:0000313" key="12">
    <source>
        <dbReference type="EMBL" id="USS88173.1"/>
    </source>
</evidence>
<keyword evidence="7" id="KW-0067">ATP-binding</keyword>
<dbReference type="InterPro" id="IPR049035">
    <property type="entry name" value="ADDB_N"/>
</dbReference>
<feature type="domain" description="PD-(D/E)XK endonuclease-like" evidence="10">
    <location>
        <begin position="805"/>
        <end position="1052"/>
    </location>
</feature>
<evidence type="ECO:0000256" key="9">
    <source>
        <dbReference type="ARBA" id="ARBA00023204"/>
    </source>
</evidence>
<name>A0ABY5BUQ3_9LACO</name>
<dbReference type="Gene3D" id="3.40.50.300">
    <property type="entry name" value="P-loop containing nucleotide triphosphate hydrolases"/>
    <property type="match status" value="3"/>
</dbReference>
<evidence type="ECO:0000259" key="11">
    <source>
        <dbReference type="Pfam" id="PF21445"/>
    </source>
</evidence>
<protein>
    <submittedName>
        <fullName evidence="12">PD-(D/E)XK nuclease family protein</fullName>
    </submittedName>
</protein>
<evidence type="ECO:0000256" key="8">
    <source>
        <dbReference type="ARBA" id="ARBA00023125"/>
    </source>
</evidence>
<proteinExistence type="predicted"/>
<dbReference type="Pfam" id="PF12705">
    <property type="entry name" value="PDDEXK_1"/>
    <property type="match status" value="1"/>
</dbReference>
<dbReference type="EMBL" id="CP097118">
    <property type="protein sequence ID" value="USS88173.1"/>
    <property type="molecule type" value="Genomic_DNA"/>
</dbReference>
<organism evidence="12 13">
    <name type="scientific">Fructilactobacillus hinvesii</name>
    <dbReference type="NCBI Taxonomy" id="2940300"/>
    <lineage>
        <taxon>Bacteria</taxon>
        <taxon>Bacillati</taxon>
        <taxon>Bacillota</taxon>
        <taxon>Bacilli</taxon>
        <taxon>Lactobacillales</taxon>
        <taxon>Lactobacillaceae</taxon>
        <taxon>Fructilactobacillus</taxon>
    </lineage>
</organism>
<evidence type="ECO:0000313" key="13">
    <source>
        <dbReference type="Proteomes" id="UP001057025"/>
    </source>
</evidence>
<dbReference type="PANTHER" id="PTHR30591">
    <property type="entry name" value="RECBCD ENZYME SUBUNIT RECC"/>
    <property type="match status" value="1"/>
</dbReference>
<keyword evidence="2" id="KW-0547">Nucleotide-binding</keyword>
<gene>
    <name evidence="12" type="ORF">M3M39_01445</name>
</gene>
<dbReference type="InterPro" id="IPR038726">
    <property type="entry name" value="PDDEXK_AddAB-type"/>
</dbReference>
<keyword evidence="4" id="KW-0378">Hydrolase</keyword>
<dbReference type="InterPro" id="IPR027417">
    <property type="entry name" value="P-loop_NTPase"/>
</dbReference>
<dbReference type="Pfam" id="PF21445">
    <property type="entry name" value="ADDB_N"/>
    <property type="match status" value="1"/>
</dbReference>
<keyword evidence="13" id="KW-1185">Reference proteome</keyword>
<keyword evidence="3" id="KW-0227">DNA damage</keyword>
<feature type="domain" description="ATP-dependent helicase/deoxyribonuclease subunit B N-terminal" evidence="11">
    <location>
        <begin position="5"/>
        <end position="268"/>
    </location>
</feature>
<evidence type="ECO:0000256" key="6">
    <source>
        <dbReference type="ARBA" id="ARBA00022839"/>
    </source>
</evidence>
<reference evidence="12" key="1">
    <citation type="submission" date="2022-05" db="EMBL/GenBank/DDBJ databases">
        <authorList>
            <person name="Oliphant S.A."/>
            <person name="Watson-Haigh N.S."/>
            <person name="Sumby K.M."/>
            <person name="Gardner J.M."/>
            <person name="Jiranek V."/>
        </authorList>
    </citation>
    <scope>NUCLEOTIDE SEQUENCE</scope>
    <source>
        <strain evidence="12">KI11_C11</strain>
    </source>
</reference>
<evidence type="ECO:0000256" key="4">
    <source>
        <dbReference type="ARBA" id="ARBA00022801"/>
    </source>
</evidence>
<evidence type="ECO:0000256" key="7">
    <source>
        <dbReference type="ARBA" id="ARBA00022840"/>
    </source>
</evidence>
<keyword evidence="8" id="KW-0238">DNA-binding</keyword>
<sequence length="1184" mass="136745">MSLQFILGPASADHQGQILQAMQQSAARHPEEQYFQVVPNNVKFEAELGTLKRLNLEQRATYAQNQIQTFSFSRLIWYFLRDQPAYQVPQLSPVAINMIIFQIITEHEADLTIYRGEGKQAGFIQQVAEQLMELQQGNLSPDDLHQLQNNTTGELRNKLHDLELIYRAFLQETDGKYLYQAATLELLNEYLLRMPAQQLEQLHFYFTGFSELTAQELQLVHTLIRRAHVVVDLTLDQPAREEAPSPEAFFAQPGRLYYRLYQYAQAHSRILPDQYAPARSLQPGLNQLEEYWISSSELERKLPEAPATNPNVHVLQAATSFDELMNISTKIRQLVATGKYRYGDFLVVARNLSDYENIIDPIFSMQQIPYFTDIQKQMENHPLVVLLQALFAIYQPNRARNYRYEDVMKLLKTELLIPKQDEKHFESLDDFRWQLALCENLVLKNGYYGKKWTQQADWKYTTVVDETTGVVVDKNQAFSQAINQIRHFVKDNLPPFYRRLTKAQTGREAAQILYQFLVNHGVPDRLQAWQQQATEAGNLQEAGQSEQVWNEFCHILDDYVNVLGDQEFVQDDFLALLQAGFVGATYSQIPSTLDQVTISEMGRYHLRDKRITIVVGADDHNLPVRVERQSLLSDGDRDQLGEQLATDQFLATTSETQMVAEPYEDYLTFMTPQDQLYFSYHVGNGTDDQLLKQSPYVQRIQSFFGLTTEAFHAQPDSTDLDVQPYLGSPRATLKYLIPAALASKKQRQPLNPSWGTIKKTLEQTADSTLRRLTRNLMSSLDYRNEPAPLKPEIVTSLYGQRILTSISKLEEFYSNPYEYFLEYGLRLKERDEFEINSAETGTFYHDALDQLMKVVNQQKLELGELDDQQIKELVTEVTTKLIEADQTQRYEILQSSERMNYLKGQLIQTVNEMAQTMRNQARHVHMRPRQTEVSFGPGQHYQELQFDLGNDQQVGVQGRIDRIDGMDIDGTDYLNIVDYKSSDHEINFAQVYDGTAMQMMTYMDAVLKNLKAISETEQAQLLGALYLRIFDPVLKSKDLKNWQDAQEIQRRLLKEHKYNGILVADQDVLNALGDHEVGDVYPFKFKNDGDFYKDSKVISKADLERVIHHTERLIQTAGKRIFAGDTRLWPARFQARSNVTNSAYQAVMQFDPLLTENNYREVENLSMDAVLEKLRAEQKGDQHE</sequence>
<evidence type="ECO:0000256" key="3">
    <source>
        <dbReference type="ARBA" id="ARBA00022763"/>
    </source>
</evidence>
<dbReference type="SUPFAM" id="SSF52540">
    <property type="entry name" value="P-loop containing nucleoside triphosphate hydrolases"/>
    <property type="match status" value="1"/>
</dbReference>
<keyword evidence="5" id="KW-0347">Helicase</keyword>
<dbReference type="PANTHER" id="PTHR30591:SF1">
    <property type="entry name" value="RECBCD ENZYME SUBUNIT RECC"/>
    <property type="match status" value="1"/>
</dbReference>
<keyword evidence="1" id="KW-0540">Nuclease</keyword>
<dbReference type="Proteomes" id="UP001057025">
    <property type="component" value="Chromosome"/>
</dbReference>
<evidence type="ECO:0000256" key="2">
    <source>
        <dbReference type="ARBA" id="ARBA00022741"/>
    </source>
</evidence>
<evidence type="ECO:0000256" key="5">
    <source>
        <dbReference type="ARBA" id="ARBA00022806"/>
    </source>
</evidence>